<gene>
    <name evidence="3" type="ORF">BDV26DRAFT_298949</name>
</gene>
<feature type="compositionally biased region" description="Basic residues" evidence="1">
    <location>
        <begin position="568"/>
        <end position="578"/>
    </location>
</feature>
<feature type="region of interest" description="Disordered" evidence="1">
    <location>
        <begin position="538"/>
        <end position="595"/>
    </location>
</feature>
<evidence type="ECO:0000313" key="4">
    <source>
        <dbReference type="Proteomes" id="UP000326198"/>
    </source>
</evidence>
<dbReference type="OrthoDB" id="2143914at2759"/>
<feature type="region of interest" description="Disordered" evidence="1">
    <location>
        <begin position="643"/>
        <end position="668"/>
    </location>
</feature>
<feature type="region of interest" description="Disordered" evidence="1">
    <location>
        <begin position="380"/>
        <end position="402"/>
    </location>
</feature>
<dbReference type="EMBL" id="ML736446">
    <property type="protein sequence ID" value="KAE8371258.1"/>
    <property type="molecule type" value="Genomic_DNA"/>
</dbReference>
<proteinExistence type="predicted"/>
<feature type="region of interest" description="Disordered" evidence="1">
    <location>
        <begin position="245"/>
        <end position="322"/>
    </location>
</feature>
<name>A0A5N7AQT3_9EURO</name>
<feature type="compositionally biased region" description="Polar residues" evidence="1">
    <location>
        <begin position="313"/>
        <end position="322"/>
    </location>
</feature>
<feature type="domain" description="Myb-like" evidence="2">
    <location>
        <begin position="662"/>
        <end position="716"/>
    </location>
</feature>
<feature type="region of interest" description="Disordered" evidence="1">
    <location>
        <begin position="437"/>
        <end position="523"/>
    </location>
</feature>
<dbReference type="Proteomes" id="UP000326198">
    <property type="component" value="Unassembled WGS sequence"/>
</dbReference>
<feature type="compositionally biased region" description="Polar residues" evidence="1">
    <location>
        <begin position="437"/>
        <end position="456"/>
    </location>
</feature>
<accession>A0A5N7AQT3</accession>
<keyword evidence="4" id="KW-1185">Reference proteome</keyword>
<organism evidence="3 4">
    <name type="scientific">Aspergillus bertholletiae</name>
    <dbReference type="NCBI Taxonomy" id="1226010"/>
    <lineage>
        <taxon>Eukaryota</taxon>
        <taxon>Fungi</taxon>
        <taxon>Dikarya</taxon>
        <taxon>Ascomycota</taxon>
        <taxon>Pezizomycotina</taxon>
        <taxon>Eurotiomycetes</taxon>
        <taxon>Eurotiomycetidae</taxon>
        <taxon>Eurotiales</taxon>
        <taxon>Aspergillaceae</taxon>
        <taxon>Aspergillus</taxon>
        <taxon>Aspergillus subgen. Circumdati</taxon>
    </lineage>
</organism>
<dbReference type="PROSITE" id="PS50090">
    <property type="entry name" value="MYB_LIKE"/>
    <property type="match status" value="1"/>
</dbReference>
<sequence>MSISLDNINFCYQYPPPKPVTTSRWKPYQVPSASAHIPYRTCLVPSELSVSTTSAPTRSGAPETAQSSSISSGGSTMEIRNEFDIGIEGMTLVEVSSNVSEKGPGMRQTCGFLDETAKDISWSLSASSSGASTLEPAQIQTSDGDSRKTAHYETIVLEDISQEQSEEQASILMQPAMSFDSGLAATEQEVPARARARLKKVLRFHAFHARALHDRRRQFVTIYVHGQEAASYGAKDAGNKADCTESLRYGPVGPEDQSAVTGGREDRGAAASGPKRSPIRQSCRVHCHPQTNIGEPKRIRSVSENSPIREPGRQTTTTAKNTSCRTPYVCESSNKNYESEGYPTLTSRPIGGSNERLVKRCWHLPRVETTAGCTSALADDTTREHSNPLQRPPDGSFPSTAGEAQEIFGRGILRIQLHGPRNAYVITFLPDVVQPASMPSTSDMSWVKPSHSTSRGRANPLSAPVADSVPGAQKDLPINPLILTDDGPWGAGDLDQPFSLSGDPKPSETICPYPDPPPLFSSALGQRDSVVLGHAKDAQCISSPHDRRSVAAGNPSSGNPPSPAHGGKQSKPRKRKLRRPDGPPPKRVRGSHTSVAEGSSFAALHTHFLSLPRDKRVQFLPWLLEGALPYHIPRPDLLTTGNGDAWPVSPLTQRSDSSEPHGSSRKGLPWSSEEIGLLLRLRRDEKRSWSEVTRLFSDQFPGRSRGSIQVFWSTTLKKREL</sequence>
<evidence type="ECO:0000256" key="1">
    <source>
        <dbReference type="SAM" id="MobiDB-lite"/>
    </source>
</evidence>
<evidence type="ECO:0000313" key="3">
    <source>
        <dbReference type="EMBL" id="KAE8371258.1"/>
    </source>
</evidence>
<dbReference type="InterPro" id="IPR001005">
    <property type="entry name" value="SANT/Myb"/>
</dbReference>
<feature type="region of interest" description="Disordered" evidence="1">
    <location>
        <begin position="51"/>
        <end position="76"/>
    </location>
</feature>
<dbReference type="AlphaFoldDB" id="A0A5N7AQT3"/>
<reference evidence="3 4" key="1">
    <citation type="submission" date="2019-04" db="EMBL/GenBank/DDBJ databases">
        <title>Friends and foes A comparative genomics studyof 23 Aspergillus species from section Flavi.</title>
        <authorList>
            <consortium name="DOE Joint Genome Institute"/>
            <person name="Kjaerbolling I."/>
            <person name="Vesth T."/>
            <person name="Frisvad J.C."/>
            <person name="Nybo J.L."/>
            <person name="Theobald S."/>
            <person name="Kildgaard S."/>
            <person name="Isbrandt T."/>
            <person name="Kuo A."/>
            <person name="Sato A."/>
            <person name="Lyhne E.K."/>
            <person name="Kogle M.E."/>
            <person name="Wiebenga A."/>
            <person name="Kun R.S."/>
            <person name="Lubbers R.J."/>
            <person name="Makela M.R."/>
            <person name="Barry K."/>
            <person name="Chovatia M."/>
            <person name="Clum A."/>
            <person name="Daum C."/>
            <person name="Haridas S."/>
            <person name="He G."/>
            <person name="LaButti K."/>
            <person name="Lipzen A."/>
            <person name="Mondo S."/>
            <person name="Riley R."/>
            <person name="Salamov A."/>
            <person name="Simmons B.A."/>
            <person name="Magnuson J.K."/>
            <person name="Henrissat B."/>
            <person name="Mortensen U.H."/>
            <person name="Larsen T.O."/>
            <person name="Devries R.P."/>
            <person name="Grigoriev I.V."/>
            <person name="Machida M."/>
            <person name="Baker S.E."/>
            <person name="Andersen M.R."/>
        </authorList>
    </citation>
    <scope>NUCLEOTIDE SEQUENCE [LARGE SCALE GENOMIC DNA]</scope>
    <source>
        <strain evidence="3 4">IBT 29228</strain>
    </source>
</reference>
<evidence type="ECO:0000259" key="2">
    <source>
        <dbReference type="PROSITE" id="PS50090"/>
    </source>
</evidence>
<protein>
    <recommendedName>
        <fullName evidence="2">Myb-like domain-containing protein</fullName>
    </recommendedName>
</protein>